<evidence type="ECO:0000256" key="2">
    <source>
        <dbReference type="SAM" id="MobiDB-lite"/>
    </source>
</evidence>
<name>A0AAV1TPN3_9STRA</name>
<dbReference type="Proteomes" id="UP001162060">
    <property type="component" value="Unassembled WGS sequence"/>
</dbReference>
<dbReference type="EMBL" id="CAKLBY020000068">
    <property type="protein sequence ID" value="CAK7923272.1"/>
    <property type="molecule type" value="Genomic_DNA"/>
</dbReference>
<reference evidence="3" key="1">
    <citation type="submission" date="2024-01" db="EMBL/GenBank/DDBJ databases">
        <authorList>
            <person name="Webb A."/>
        </authorList>
    </citation>
    <scope>NUCLEOTIDE SEQUENCE</scope>
    <source>
        <strain evidence="3">Pm1</strain>
    </source>
</reference>
<dbReference type="AlphaFoldDB" id="A0AAV1TPN3"/>
<evidence type="ECO:0000313" key="3">
    <source>
        <dbReference type="EMBL" id="CAK7923272.1"/>
    </source>
</evidence>
<organism evidence="3 4">
    <name type="scientific">Peronospora matthiolae</name>
    <dbReference type="NCBI Taxonomy" id="2874970"/>
    <lineage>
        <taxon>Eukaryota</taxon>
        <taxon>Sar</taxon>
        <taxon>Stramenopiles</taxon>
        <taxon>Oomycota</taxon>
        <taxon>Peronosporomycetes</taxon>
        <taxon>Peronosporales</taxon>
        <taxon>Peronosporaceae</taxon>
        <taxon>Peronospora</taxon>
    </lineage>
</organism>
<feature type="region of interest" description="Disordered" evidence="2">
    <location>
        <begin position="1"/>
        <end position="24"/>
    </location>
</feature>
<evidence type="ECO:0008006" key="5">
    <source>
        <dbReference type="Google" id="ProtNLM"/>
    </source>
</evidence>
<feature type="compositionally biased region" description="Polar residues" evidence="2">
    <location>
        <begin position="1"/>
        <end position="11"/>
    </location>
</feature>
<keyword evidence="1" id="KW-0175">Coiled coil</keyword>
<evidence type="ECO:0000256" key="1">
    <source>
        <dbReference type="SAM" id="Coils"/>
    </source>
</evidence>
<gene>
    <name evidence="3" type="ORF">PM001_LOCUS8422</name>
</gene>
<accession>A0AAV1TPN3</accession>
<protein>
    <recommendedName>
        <fullName evidence="5">BZIP domain-containing protein</fullName>
    </recommendedName>
</protein>
<proteinExistence type="predicted"/>
<comment type="caution">
    <text evidence="3">The sequence shown here is derived from an EMBL/GenBank/DDBJ whole genome shotgun (WGS) entry which is preliminary data.</text>
</comment>
<evidence type="ECO:0000313" key="4">
    <source>
        <dbReference type="Proteomes" id="UP001162060"/>
    </source>
</evidence>
<sequence length="379" mass="43556">MNDALQAQSGNPAAVAAAAKQSERKRLKHREYVKKSYKKKLTTLENLRRELNALDHQYASMLLQETGTWQYQQIKGGNARATTSFQRPTMQKYLQATGLKKWYREENDRLYQLNACHMKVESRMGQLFDAYEATKVPLHCVPAPYQYHISPLCAAAYEGLIDKAKIDVLCFARNPVKVSTGAQILGWTDKREVHERKFEFALQKEIGVSPLVLLQRSWSIFSDPVEFSKIYGSALDVQFHVLQHVDENTILIYRRIAPAADDSRVVKSIFLLAKRAIREGFMLLFRSVDKDLVHFREVDVNGQPQDYMDSTSALKLMRSEMWVDKDVWVLIHNVPKEPEKCLFQFGGATTTTLWLREVLFIAVRWENMAVGSQFSLTAD</sequence>
<feature type="coiled-coil region" evidence="1">
    <location>
        <begin position="34"/>
        <end position="64"/>
    </location>
</feature>